<dbReference type="eggNOG" id="KOG0382">
    <property type="taxonomic scope" value="Eukaryota"/>
</dbReference>
<dbReference type="InterPro" id="IPR036398">
    <property type="entry name" value="CA_dom_sf"/>
</dbReference>
<evidence type="ECO:0000256" key="11">
    <source>
        <dbReference type="RuleBase" id="RU367011"/>
    </source>
</evidence>
<keyword evidence="4" id="KW-0963">Cytoplasm</keyword>
<sequence>MASANWGYDGKNGPDQWSKLYPIANGNNQSPIDIKTSEAKHDNSLKPISVSYNPATAKEIVNVGHSFQVIFDDSDNQSVLKGGHLSDSYRLTQFHFHWGNSDDHGSEHTVDGVKYSGELHIVHWNSGKYSSVTEAFTKTDGMAIIGVFLKVGPANPNVQKVLDALNSVKTKGKQAPFKNFDPSCLLPSTLDYWTYFGSLTHPPLHESVTWFICKESISVSPEQLAQLRSVLSNAEGEAAVPILTNHRPTQPLKGRTVTASF</sequence>
<dbReference type="GeneID" id="101822367"/>
<reference evidence="14" key="1">
    <citation type="submission" date="2025-04" db="UniProtKB">
        <authorList>
            <consortium name="RefSeq"/>
        </authorList>
    </citation>
    <scope>IDENTIFICATION</scope>
    <source>
        <tissue evidence="15 16">Liver</tissue>
    </source>
</reference>
<dbReference type="GO" id="GO:0005737">
    <property type="term" value="C:cytoplasm"/>
    <property type="evidence" value="ECO:0007669"/>
    <property type="project" value="UniProtKB-SubCell"/>
</dbReference>
<feature type="domain" description="Alpha-carbonic anhydrase" evidence="12">
    <location>
        <begin position="4"/>
        <end position="261"/>
    </location>
</feature>
<organism evidence="13 14">
    <name type="scientific">Mesocricetus auratus</name>
    <name type="common">Golden hamster</name>
    <dbReference type="NCBI Taxonomy" id="10036"/>
    <lineage>
        <taxon>Eukaryota</taxon>
        <taxon>Metazoa</taxon>
        <taxon>Chordata</taxon>
        <taxon>Craniata</taxon>
        <taxon>Vertebrata</taxon>
        <taxon>Euteleostomi</taxon>
        <taxon>Mammalia</taxon>
        <taxon>Eutheria</taxon>
        <taxon>Euarchontoglires</taxon>
        <taxon>Glires</taxon>
        <taxon>Rodentia</taxon>
        <taxon>Myomorpha</taxon>
        <taxon>Muroidea</taxon>
        <taxon>Cricetidae</taxon>
        <taxon>Cricetinae</taxon>
        <taxon>Mesocricetus</taxon>
    </lineage>
</organism>
<keyword evidence="13" id="KW-1185">Reference proteome</keyword>
<dbReference type="InterPro" id="IPR001148">
    <property type="entry name" value="CA_dom"/>
</dbReference>
<evidence type="ECO:0000256" key="2">
    <source>
        <dbReference type="ARBA" id="ARBA00004496"/>
    </source>
</evidence>
<comment type="catalytic activity">
    <reaction evidence="10 11">
        <text>hydrogencarbonate + H(+) = CO2 + H2O</text>
        <dbReference type="Rhea" id="RHEA:10748"/>
        <dbReference type="ChEBI" id="CHEBI:15377"/>
        <dbReference type="ChEBI" id="CHEBI:15378"/>
        <dbReference type="ChEBI" id="CHEBI:16526"/>
        <dbReference type="ChEBI" id="CHEBI:17544"/>
        <dbReference type="EC" id="4.2.1.1"/>
    </reaction>
</comment>
<evidence type="ECO:0000313" key="13">
    <source>
        <dbReference type="Proteomes" id="UP000886700"/>
    </source>
</evidence>
<comment type="subcellular location">
    <subcellularLocation>
        <location evidence="2">Cytoplasm</location>
    </subcellularLocation>
</comment>
<gene>
    <name evidence="14 15 16 17 18" type="primary">Ca1</name>
</gene>
<evidence type="ECO:0000256" key="5">
    <source>
        <dbReference type="ARBA" id="ARBA00022723"/>
    </source>
</evidence>
<comment type="catalytic activity">
    <reaction evidence="8">
        <text>urea = cyanamide + H2O</text>
        <dbReference type="Rhea" id="RHEA:23056"/>
        <dbReference type="ChEBI" id="CHEBI:15377"/>
        <dbReference type="ChEBI" id="CHEBI:16199"/>
        <dbReference type="ChEBI" id="CHEBI:16698"/>
        <dbReference type="EC" id="4.2.1.69"/>
    </reaction>
</comment>
<dbReference type="SMART" id="SM01057">
    <property type="entry name" value="Carb_anhydrase"/>
    <property type="match status" value="1"/>
</dbReference>
<dbReference type="SUPFAM" id="SSF51069">
    <property type="entry name" value="Carbonic anhydrase"/>
    <property type="match status" value="1"/>
</dbReference>
<dbReference type="RefSeq" id="XP_040597914.1">
    <property type="nucleotide sequence ID" value="XM_040741980.1"/>
</dbReference>
<dbReference type="AlphaFoldDB" id="A0A1U7QIM1"/>
<evidence type="ECO:0000256" key="8">
    <source>
        <dbReference type="ARBA" id="ARBA00036058"/>
    </source>
</evidence>
<evidence type="ECO:0000256" key="3">
    <source>
        <dbReference type="ARBA" id="ARBA00010718"/>
    </source>
</evidence>
<proteinExistence type="inferred from homology"/>
<dbReference type="STRING" id="10036.ENSMAUP00000025164"/>
<dbReference type="GO" id="GO:0018820">
    <property type="term" value="F:cyanamide hydratase activity"/>
    <property type="evidence" value="ECO:0007669"/>
    <property type="project" value="UniProtKB-EC"/>
</dbReference>
<keyword evidence="7 11" id="KW-0456">Lyase</keyword>
<dbReference type="KEGG" id="maua:101822367"/>
<evidence type="ECO:0000313" key="16">
    <source>
        <dbReference type="RefSeq" id="XP_040597914.1"/>
    </source>
</evidence>
<name>A0A1U7QIM1_MESAU</name>
<evidence type="ECO:0000256" key="10">
    <source>
        <dbReference type="ARBA" id="ARBA00048348"/>
    </source>
</evidence>
<dbReference type="InterPro" id="IPR023561">
    <property type="entry name" value="Carbonic_anhydrase_a-class"/>
</dbReference>
<evidence type="ECO:0000256" key="9">
    <source>
        <dbReference type="ARBA" id="ARBA00045744"/>
    </source>
</evidence>
<comment type="cofactor">
    <cofactor evidence="1 11">
        <name>Zn(2+)</name>
        <dbReference type="ChEBI" id="CHEBI:29105"/>
    </cofactor>
</comment>
<dbReference type="RefSeq" id="XP_040597913.1">
    <property type="nucleotide sequence ID" value="XM_040741979.1"/>
</dbReference>
<keyword evidence="6 11" id="KW-0862">Zinc</keyword>
<dbReference type="RefSeq" id="XP_040597915.1">
    <property type="nucleotide sequence ID" value="XM_040741981.1"/>
</dbReference>
<dbReference type="PANTHER" id="PTHR18952:SF282">
    <property type="entry name" value="CARBONIC ANHYDRASE 1"/>
    <property type="match status" value="1"/>
</dbReference>
<evidence type="ECO:0000256" key="6">
    <source>
        <dbReference type="ARBA" id="ARBA00022833"/>
    </source>
</evidence>
<dbReference type="OrthoDB" id="429145at2759"/>
<comment type="similarity">
    <text evidence="3 11">Belongs to the alpha-carbonic anhydrase family.</text>
</comment>
<dbReference type="GeneTree" id="ENSGT00940000161270"/>
<dbReference type="EC" id="4.2.1.1" evidence="11"/>
<dbReference type="PROSITE" id="PS00162">
    <property type="entry name" value="ALPHA_CA_1"/>
    <property type="match status" value="1"/>
</dbReference>
<dbReference type="RefSeq" id="XP_040597916.1">
    <property type="nucleotide sequence ID" value="XM_040741982.1"/>
</dbReference>
<dbReference type="FunFam" id="3.10.200.10:FF:000001">
    <property type="entry name" value="Carbonic anhydrase 2"/>
    <property type="match status" value="1"/>
</dbReference>
<dbReference type="GO" id="GO:0008270">
    <property type="term" value="F:zinc ion binding"/>
    <property type="evidence" value="ECO:0007669"/>
    <property type="project" value="UniProtKB-UniRule"/>
</dbReference>
<comment type="function">
    <text evidence="11">Reversible hydration of carbon dioxide.</text>
</comment>
<dbReference type="GO" id="GO:0004064">
    <property type="term" value="F:arylesterase activity"/>
    <property type="evidence" value="ECO:0007669"/>
    <property type="project" value="Ensembl"/>
</dbReference>
<dbReference type="Gene3D" id="3.10.200.10">
    <property type="entry name" value="Alpha carbonic anhydrase"/>
    <property type="match status" value="1"/>
</dbReference>
<evidence type="ECO:0000259" key="12">
    <source>
        <dbReference type="PROSITE" id="PS51144"/>
    </source>
</evidence>
<comment type="function">
    <text evidence="9">Catalyzes the reversible hydration of carbon dioxide. Can hydrate cyanamide to urea.</text>
</comment>
<dbReference type="Pfam" id="PF00194">
    <property type="entry name" value="Carb_anhydrase"/>
    <property type="match status" value="1"/>
</dbReference>
<evidence type="ECO:0000256" key="7">
    <source>
        <dbReference type="ARBA" id="ARBA00023239"/>
    </source>
</evidence>
<evidence type="ECO:0000313" key="14">
    <source>
        <dbReference type="RefSeq" id="XP_005066863.1"/>
    </source>
</evidence>
<dbReference type="CTD" id="759"/>
<evidence type="ECO:0000256" key="1">
    <source>
        <dbReference type="ARBA" id="ARBA00001947"/>
    </source>
</evidence>
<protein>
    <recommendedName>
        <fullName evidence="11">Carbonic anhydrase</fullName>
        <ecNumber evidence="11">4.2.1.1</ecNumber>
    </recommendedName>
</protein>
<dbReference type="Proteomes" id="UP000886700">
    <property type="component" value="Unplaced"/>
</dbReference>
<dbReference type="RefSeq" id="XP_005066863.1">
    <property type="nucleotide sequence ID" value="XM_005066806.3"/>
</dbReference>
<dbReference type="PANTHER" id="PTHR18952">
    <property type="entry name" value="CARBONIC ANHYDRASE"/>
    <property type="match status" value="1"/>
</dbReference>
<evidence type="ECO:0000313" key="15">
    <source>
        <dbReference type="RefSeq" id="XP_040597913.1"/>
    </source>
</evidence>
<dbReference type="PROSITE" id="PS51144">
    <property type="entry name" value="ALPHA_CA_2"/>
    <property type="match status" value="1"/>
</dbReference>
<dbReference type="GO" id="GO:0004089">
    <property type="term" value="F:carbonate dehydratase activity"/>
    <property type="evidence" value="ECO:0007669"/>
    <property type="project" value="UniProtKB-UniRule"/>
</dbReference>
<keyword evidence="5 11" id="KW-0479">Metal-binding</keyword>
<dbReference type="InterPro" id="IPR018338">
    <property type="entry name" value="Carbonic_anhydrase_a-class_CS"/>
</dbReference>
<evidence type="ECO:0000313" key="17">
    <source>
        <dbReference type="RefSeq" id="XP_040597915.1"/>
    </source>
</evidence>
<evidence type="ECO:0000313" key="18">
    <source>
        <dbReference type="RefSeq" id="XP_040597916.1"/>
    </source>
</evidence>
<accession>A0A1U7QIM1</accession>
<evidence type="ECO:0000256" key="4">
    <source>
        <dbReference type="ARBA" id="ARBA00022490"/>
    </source>
</evidence>